<dbReference type="SUPFAM" id="SSF53098">
    <property type="entry name" value="Ribonuclease H-like"/>
    <property type="match status" value="1"/>
</dbReference>
<dbReference type="InterPro" id="IPR012337">
    <property type="entry name" value="RNaseH-like_sf"/>
</dbReference>
<organism evidence="2 3">
    <name type="scientific">Trifolium subterraneum</name>
    <name type="common">Subterranean clover</name>
    <dbReference type="NCBI Taxonomy" id="3900"/>
    <lineage>
        <taxon>Eukaryota</taxon>
        <taxon>Viridiplantae</taxon>
        <taxon>Streptophyta</taxon>
        <taxon>Embryophyta</taxon>
        <taxon>Tracheophyta</taxon>
        <taxon>Spermatophyta</taxon>
        <taxon>Magnoliopsida</taxon>
        <taxon>eudicotyledons</taxon>
        <taxon>Gunneridae</taxon>
        <taxon>Pentapetalae</taxon>
        <taxon>rosids</taxon>
        <taxon>fabids</taxon>
        <taxon>Fabales</taxon>
        <taxon>Fabaceae</taxon>
        <taxon>Papilionoideae</taxon>
        <taxon>50 kb inversion clade</taxon>
        <taxon>NPAAA clade</taxon>
        <taxon>Hologalegina</taxon>
        <taxon>IRL clade</taxon>
        <taxon>Trifolieae</taxon>
        <taxon>Trifolium</taxon>
    </lineage>
</organism>
<accession>A0A2Z6MY27</accession>
<sequence length="481" mass="55379">MAHEFLKGHKNEKSTFKFIKDRIWKKINSWSSRHLSQTGREVMIKSILQSIPTYVMSIFLLPRALTDDIEKMLNAFWWGRNNNNSRGLHWLSWERLTVNKDLGSMGFKNLQSFNLAMLANIGHNPSYVWSIWSSKSIVQGGYKWSIGTGEHIDIWDQNWLVEGLSIPKPIDLSLIGDISKVKDIIMRNSKVWDLDKIHGIFYSNTARRITKTLLLGSVRKDTLVWKLEHDGAYSVRSAYNYCMTIAGTHNSLGVAGSWQLIWKMKIPPKVKNLLWRKTIFMFCFYAHVVFNAGSKQDSGIKNNQVWENVTDTAQTVCERARHLITSWRNAQNFQSIASTTHSVTQQTKWIKPSPGRYKCNIDASFSLTNNKVGIGICIRDDHGCFVAARTEWLEPILDVEVGEAMGLLSALRWVNELQLYNMDFEMDRKRVVDGLYSKRTYTSDLGAILSDCRFFLATRFVNSHVKFIRRQANEVAHTLAR</sequence>
<dbReference type="GO" id="GO:0003676">
    <property type="term" value="F:nucleic acid binding"/>
    <property type="evidence" value="ECO:0007669"/>
    <property type="project" value="InterPro"/>
</dbReference>
<dbReference type="EMBL" id="DF973669">
    <property type="protein sequence ID" value="GAU37374.1"/>
    <property type="molecule type" value="Genomic_DNA"/>
</dbReference>
<dbReference type="AlphaFoldDB" id="A0A2Z6MY27"/>
<dbReference type="PANTHER" id="PTHR47074">
    <property type="entry name" value="BNAC02G40300D PROTEIN"/>
    <property type="match status" value="1"/>
</dbReference>
<dbReference type="InterPro" id="IPR036397">
    <property type="entry name" value="RNaseH_sf"/>
</dbReference>
<dbReference type="InterPro" id="IPR002156">
    <property type="entry name" value="RNaseH_domain"/>
</dbReference>
<dbReference type="CDD" id="cd06222">
    <property type="entry name" value="RNase_H_like"/>
    <property type="match status" value="1"/>
</dbReference>
<dbReference type="Pfam" id="PF13456">
    <property type="entry name" value="RVT_3"/>
    <property type="match status" value="1"/>
</dbReference>
<dbReference type="InterPro" id="IPR052929">
    <property type="entry name" value="RNase_H-like_EbsB-rel"/>
</dbReference>
<keyword evidence="3" id="KW-1185">Reference proteome</keyword>
<protein>
    <recommendedName>
        <fullName evidence="1">RNase H type-1 domain-containing protein</fullName>
    </recommendedName>
</protein>
<evidence type="ECO:0000313" key="3">
    <source>
        <dbReference type="Proteomes" id="UP000242715"/>
    </source>
</evidence>
<dbReference type="PANTHER" id="PTHR47074:SF48">
    <property type="entry name" value="POLYNUCLEOTIDYL TRANSFERASE, RIBONUCLEASE H-LIKE SUPERFAMILY PROTEIN"/>
    <property type="match status" value="1"/>
</dbReference>
<dbReference type="InterPro" id="IPR044730">
    <property type="entry name" value="RNase_H-like_dom_plant"/>
</dbReference>
<feature type="domain" description="RNase H type-1" evidence="1">
    <location>
        <begin position="360"/>
        <end position="481"/>
    </location>
</feature>
<dbReference type="Gene3D" id="3.30.420.10">
    <property type="entry name" value="Ribonuclease H-like superfamily/Ribonuclease H"/>
    <property type="match status" value="1"/>
</dbReference>
<evidence type="ECO:0000313" key="2">
    <source>
        <dbReference type="EMBL" id="GAU37374.1"/>
    </source>
</evidence>
<gene>
    <name evidence="2" type="ORF">TSUD_22480</name>
</gene>
<dbReference type="OrthoDB" id="1348681at2759"/>
<proteinExistence type="predicted"/>
<dbReference type="Proteomes" id="UP000242715">
    <property type="component" value="Unassembled WGS sequence"/>
</dbReference>
<dbReference type="GO" id="GO:0004523">
    <property type="term" value="F:RNA-DNA hybrid ribonuclease activity"/>
    <property type="evidence" value="ECO:0007669"/>
    <property type="project" value="InterPro"/>
</dbReference>
<name>A0A2Z6MY27_TRISU</name>
<evidence type="ECO:0000259" key="1">
    <source>
        <dbReference type="Pfam" id="PF13456"/>
    </source>
</evidence>
<reference evidence="3" key="1">
    <citation type="journal article" date="2017" name="Front. Plant Sci.">
        <title>Climate Clever Clovers: New Paradigm to Reduce the Environmental Footprint of Ruminants by Breeding Low Methanogenic Forages Utilizing Haplotype Variation.</title>
        <authorList>
            <person name="Kaur P."/>
            <person name="Appels R."/>
            <person name="Bayer P.E."/>
            <person name="Keeble-Gagnere G."/>
            <person name="Wang J."/>
            <person name="Hirakawa H."/>
            <person name="Shirasawa K."/>
            <person name="Vercoe P."/>
            <person name="Stefanova K."/>
            <person name="Durmic Z."/>
            <person name="Nichols P."/>
            <person name="Revell C."/>
            <person name="Isobe S.N."/>
            <person name="Edwards D."/>
            <person name="Erskine W."/>
        </authorList>
    </citation>
    <scope>NUCLEOTIDE SEQUENCE [LARGE SCALE GENOMIC DNA]</scope>
    <source>
        <strain evidence="3">cv. Daliak</strain>
    </source>
</reference>